<accession>A0A8J1UZ42</accession>
<evidence type="ECO:0000313" key="6">
    <source>
        <dbReference type="EMBL" id="CAH1790530.1"/>
    </source>
</evidence>
<dbReference type="InterPro" id="IPR000276">
    <property type="entry name" value="GPCR_Rhodpsn"/>
</dbReference>
<keyword evidence="4" id="KW-0472">Membrane</keyword>
<evidence type="ECO:0000256" key="3">
    <source>
        <dbReference type="ARBA" id="ARBA00022989"/>
    </source>
</evidence>
<gene>
    <name evidence="6" type="ORF">OFUS_LOCUS15723</name>
</gene>
<dbReference type="PRINTS" id="PR00237">
    <property type="entry name" value="GPCRRHODOPSN"/>
</dbReference>
<comment type="similarity">
    <text evidence="5">Belongs to the G-protein coupled receptor 1 family.</text>
</comment>
<dbReference type="SUPFAM" id="SSF81321">
    <property type="entry name" value="Family A G protein-coupled receptor-like"/>
    <property type="match status" value="1"/>
</dbReference>
<dbReference type="EMBL" id="CAIIXF020000007">
    <property type="protein sequence ID" value="CAH1790530.1"/>
    <property type="molecule type" value="Genomic_DNA"/>
</dbReference>
<evidence type="ECO:0000256" key="1">
    <source>
        <dbReference type="ARBA" id="ARBA00004370"/>
    </source>
</evidence>
<name>A0A8J1UZ42_OWEFU</name>
<dbReference type="OrthoDB" id="10042731at2759"/>
<dbReference type="PANTHER" id="PTHR45698:SF1">
    <property type="entry name" value="TRACE AMINE-ASSOCIATED RECEPTOR 13C-LIKE"/>
    <property type="match status" value="1"/>
</dbReference>
<evidence type="ECO:0000256" key="2">
    <source>
        <dbReference type="ARBA" id="ARBA00022692"/>
    </source>
</evidence>
<dbReference type="Proteomes" id="UP000749559">
    <property type="component" value="Unassembled WGS sequence"/>
</dbReference>
<evidence type="ECO:0000256" key="5">
    <source>
        <dbReference type="RuleBase" id="RU000688"/>
    </source>
</evidence>
<proteinExistence type="inferred from homology"/>
<reference evidence="6" key="1">
    <citation type="submission" date="2022-03" db="EMBL/GenBank/DDBJ databases">
        <authorList>
            <person name="Martin C."/>
        </authorList>
    </citation>
    <scope>NUCLEOTIDE SEQUENCE</scope>
</reference>
<dbReference type="GO" id="GO:0016020">
    <property type="term" value="C:membrane"/>
    <property type="evidence" value="ECO:0007669"/>
    <property type="project" value="UniProtKB-SubCell"/>
</dbReference>
<dbReference type="PROSITE" id="PS50262">
    <property type="entry name" value="G_PROTEIN_RECEP_F1_2"/>
    <property type="match status" value="1"/>
</dbReference>
<organism evidence="6 7">
    <name type="scientific">Owenia fusiformis</name>
    <name type="common">Polychaete worm</name>
    <dbReference type="NCBI Taxonomy" id="6347"/>
    <lineage>
        <taxon>Eukaryota</taxon>
        <taxon>Metazoa</taxon>
        <taxon>Spiralia</taxon>
        <taxon>Lophotrochozoa</taxon>
        <taxon>Annelida</taxon>
        <taxon>Polychaeta</taxon>
        <taxon>Sedentaria</taxon>
        <taxon>Canalipalpata</taxon>
        <taxon>Sabellida</taxon>
        <taxon>Oweniida</taxon>
        <taxon>Oweniidae</taxon>
        <taxon>Owenia</taxon>
    </lineage>
</organism>
<dbReference type="PROSITE" id="PS00237">
    <property type="entry name" value="G_PROTEIN_RECEP_F1_1"/>
    <property type="match status" value="1"/>
</dbReference>
<dbReference type="AlphaFoldDB" id="A0A8J1UZ42"/>
<keyword evidence="3" id="KW-1133">Transmembrane helix</keyword>
<comment type="subcellular location">
    <subcellularLocation>
        <location evidence="1">Membrane</location>
    </subcellularLocation>
</comment>
<keyword evidence="5" id="KW-0297">G-protein coupled receptor</keyword>
<keyword evidence="5" id="KW-0675">Receptor</keyword>
<protein>
    <submittedName>
        <fullName evidence="6">Uncharacterized protein</fullName>
    </submittedName>
</protein>
<dbReference type="Pfam" id="PF00001">
    <property type="entry name" value="7tm_1"/>
    <property type="match status" value="1"/>
</dbReference>
<evidence type="ECO:0000313" key="7">
    <source>
        <dbReference type="Proteomes" id="UP000749559"/>
    </source>
</evidence>
<dbReference type="InterPro" id="IPR017452">
    <property type="entry name" value="GPCR_Rhodpsn_7TM"/>
</dbReference>
<keyword evidence="5" id="KW-0807">Transducer</keyword>
<keyword evidence="2 5" id="KW-0812">Transmembrane</keyword>
<keyword evidence="7" id="KW-1185">Reference proteome</keyword>
<dbReference type="Gene3D" id="1.20.1070.10">
    <property type="entry name" value="Rhodopsin 7-helix transmembrane proteins"/>
    <property type="match status" value="1"/>
</dbReference>
<comment type="caution">
    <text evidence="6">The sequence shown here is derived from an EMBL/GenBank/DDBJ whole genome shotgun (WGS) entry which is preliminary data.</text>
</comment>
<dbReference type="PANTHER" id="PTHR45698">
    <property type="entry name" value="TRACE AMINE-ASSOCIATED RECEPTOR 19N-RELATED"/>
    <property type="match status" value="1"/>
</dbReference>
<dbReference type="CDD" id="cd00637">
    <property type="entry name" value="7tm_classA_rhodopsin-like"/>
    <property type="match status" value="1"/>
</dbReference>
<evidence type="ECO:0000256" key="4">
    <source>
        <dbReference type="ARBA" id="ARBA00023136"/>
    </source>
</evidence>
<sequence>MDTFSNVTDPGLNTSENDEFITENLSVIPTLAFTSTSYTTYHEKVIFWIMGTVGFLGNSLVIFVFLGSPTLRHKITNILILHQSVIDAVASTFIALNNGFDGMGWIKEPGHLAYYFCKLWLSKYLIWAPMVVSTFNLVALTFERYLGLIYPLLYKRYFTKKGVCVTICIVWITGLAFMSFSVLTTELKGKVCSTWSEWPSQMFQNVFGVIIIVFDFIIPICIMSFCYGRITLMIHREVRMPSASQQREKLMQKARFNMIRTLLLVSICFFICFVWDSVYYLLYNLGIPVGSFTSPMYQFGVVVRFANCCVNPFIYALSFKAFQKSLKSAFFCGAKGSTGSQTISETRNSRANPSTTVVSDQVAETIAVTTIESNQI</sequence>
<dbReference type="GO" id="GO:0004930">
    <property type="term" value="F:G protein-coupled receptor activity"/>
    <property type="evidence" value="ECO:0007669"/>
    <property type="project" value="UniProtKB-KW"/>
</dbReference>